<dbReference type="Pfam" id="PF13180">
    <property type="entry name" value="PDZ_2"/>
    <property type="match status" value="1"/>
</dbReference>
<proteinExistence type="predicted"/>
<feature type="domain" description="Peptidase M28" evidence="1">
    <location>
        <begin position="238"/>
        <end position="429"/>
    </location>
</feature>
<evidence type="ECO:0000259" key="1">
    <source>
        <dbReference type="Pfam" id="PF04389"/>
    </source>
</evidence>
<dbReference type="AlphaFoldDB" id="A0A9E2SAR6"/>
<reference evidence="3" key="1">
    <citation type="submission" date="2021-06" db="EMBL/GenBank/DDBJ databases">
        <authorList>
            <person name="Huq M.A."/>
        </authorList>
    </citation>
    <scope>NUCLEOTIDE SEQUENCE</scope>
    <source>
        <strain evidence="3">MAH-26</strain>
    </source>
</reference>
<dbReference type="PANTHER" id="PTHR12147">
    <property type="entry name" value="METALLOPEPTIDASE M28 FAMILY MEMBER"/>
    <property type="match status" value="1"/>
</dbReference>
<dbReference type="Proteomes" id="UP000812270">
    <property type="component" value="Unassembled WGS sequence"/>
</dbReference>
<gene>
    <name evidence="3" type="ORF">KTO63_04865</name>
</gene>
<dbReference type="InterPro" id="IPR001478">
    <property type="entry name" value="PDZ"/>
</dbReference>
<dbReference type="GO" id="GO:0008235">
    <property type="term" value="F:metalloexopeptidase activity"/>
    <property type="evidence" value="ECO:0007669"/>
    <property type="project" value="InterPro"/>
</dbReference>
<protein>
    <submittedName>
        <fullName evidence="3">M20/M25/M40 family metallo-hydrolase</fullName>
    </submittedName>
</protein>
<evidence type="ECO:0000313" key="3">
    <source>
        <dbReference type="EMBL" id="MBV4356470.1"/>
    </source>
</evidence>
<dbReference type="PANTHER" id="PTHR12147:SF26">
    <property type="entry name" value="PEPTIDASE M28 DOMAIN-CONTAINING PROTEIN"/>
    <property type="match status" value="1"/>
</dbReference>
<comment type="caution">
    <text evidence="3">The sequence shown here is derived from an EMBL/GenBank/DDBJ whole genome shotgun (WGS) entry which is preliminary data.</text>
</comment>
<name>A0A9E2SAR6_9BACT</name>
<dbReference type="InterPro" id="IPR007484">
    <property type="entry name" value="Peptidase_M28"/>
</dbReference>
<keyword evidence="4" id="KW-1185">Reference proteome</keyword>
<dbReference type="GO" id="GO:0006508">
    <property type="term" value="P:proteolysis"/>
    <property type="evidence" value="ECO:0007669"/>
    <property type="project" value="InterPro"/>
</dbReference>
<dbReference type="RefSeq" id="WP_217790100.1">
    <property type="nucleotide sequence ID" value="NZ_JAHSPG010000002.1"/>
</dbReference>
<organism evidence="3 4">
    <name type="scientific">Pinibacter aurantiacus</name>
    <dbReference type="NCBI Taxonomy" id="2851599"/>
    <lineage>
        <taxon>Bacteria</taxon>
        <taxon>Pseudomonadati</taxon>
        <taxon>Bacteroidota</taxon>
        <taxon>Chitinophagia</taxon>
        <taxon>Chitinophagales</taxon>
        <taxon>Chitinophagaceae</taxon>
        <taxon>Pinibacter</taxon>
    </lineage>
</organism>
<dbReference type="EMBL" id="JAHSPG010000002">
    <property type="protein sequence ID" value="MBV4356470.1"/>
    <property type="molecule type" value="Genomic_DNA"/>
</dbReference>
<dbReference type="Pfam" id="PF04389">
    <property type="entry name" value="Peptidase_M28"/>
    <property type="match status" value="1"/>
</dbReference>
<feature type="domain" description="PDZ" evidence="2">
    <location>
        <begin position="482"/>
        <end position="548"/>
    </location>
</feature>
<evidence type="ECO:0000313" key="4">
    <source>
        <dbReference type="Proteomes" id="UP000812270"/>
    </source>
</evidence>
<evidence type="ECO:0000259" key="2">
    <source>
        <dbReference type="Pfam" id="PF13180"/>
    </source>
</evidence>
<sequence length="550" mass="60577">MRSPLWVLMLPAVLSFPDSFAQKIKKNDKPVVDNLQKHIRFLSNDDLEGRRSGSKGEQVADSYVSDQFKTIGLQPKGTNSSWLQDFEIYDGKDYSASALTFEGESISTNDFFPFPASPQKSVKEQPSIALREKGVPWFLDLKEILTTSANNPHFDVWGFVEKISKDYAKKGATALFVYNTSTYEDGLSFEPKSKGATLPIPVVCVNKNVTTKYFADESATIDVDLKVAFTDKKRVAHNVVGYVDNGAKQTIIIGAHLDHLGHGEDGGTLGTNAGKNEIYNGADDNASGVAAVIELARMLKAAKFKNNNYLFIAFSGEELGLLGSKYFTEHPTVDLSSVNYMINLDMVGRLNDSNKALMIGGYGTSPSWNKYLTSVSDSKYFTVKYDSSGVGPSDHTSFYRKDIPVLFFFTGLHGDYHKPSDDFDKINYDGEFFIVKYIYNVIGATNKEAKLTFTKTTESQTSTSAKFSVTLGIMPDYSFNGNGVRLDGVSDGRPAQKAGLQPGDVITKLGADSVLSLENYMQALGKYKKGDKAPLKYKRGDKEISTEVTF</sequence>
<accession>A0A9E2SAR6</accession>
<dbReference type="InterPro" id="IPR045175">
    <property type="entry name" value="M28_fam"/>
</dbReference>